<reference evidence="2 3" key="1">
    <citation type="submission" date="2012-02" db="EMBL/GenBank/DDBJ databases">
        <title>Complete genome sequence of Actinoplanes missouriensis 431 (= NBRC 102363).</title>
        <authorList>
            <person name="Ohnishi Y."/>
            <person name="Ishikawa J."/>
            <person name="Sekine M."/>
            <person name="Hosoyama A."/>
            <person name="Harada T."/>
            <person name="Narita H."/>
            <person name="Hata T."/>
            <person name="Konno Y."/>
            <person name="Tutikane K."/>
            <person name="Fujita N."/>
            <person name="Horinouchi S."/>
            <person name="Hayakawa M."/>
        </authorList>
    </citation>
    <scope>NUCLEOTIDE SEQUENCE [LARGE SCALE GENOMIC DNA]</scope>
    <source>
        <strain evidence="3">ATCC 14538 / DSM 43046 / CBS 188.64 / JCM 3121 / NBRC 102363 / NCIMB 12654 / NRRL B-3342 / UNCC 431</strain>
    </source>
</reference>
<keyword evidence="1" id="KW-1133">Transmembrane helix</keyword>
<gene>
    <name evidence="2" type="ordered locus">AMIS_36010</name>
</gene>
<feature type="transmembrane region" description="Helical" evidence="1">
    <location>
        <begin position="48"/>
        <end position="69"/>
    </location>
</feature>
<evidence type="ECO:0000313" key="3">
    <source>
        <dbReference type="Proteomes" id="UP000007882"/>
    </source>
</evidence>
<dbReference type="AlphaFoldDB" id="I0H734"/>
<name>I0H734_ACTM4</name>
<feature type="transmembrane region" description="Helical" evidence="1">
    <location>
        <begin position="124"/>
        <end position="145"/>
    </location>
</feature>
<dbReference type="EMBL" id="AP012319">
    <property type="protein sequence ID" value="BAL88821.1"/>
    <property type="molecule type" value="Genomic_DNA"/>
</dbReference>
<dbReference type="KEGG" id="ams:AMIS_36010"/>
<protein>
    <submittedName>
        <fullName evidence="2">Uncharacterized protein</fullName>
    </submittedName>
</protein>
<dbReference type="eggNOG" id="ENOG5031TM3">
    <property type="taxonomic scope" value="Bacteria"/>
</dbReference>
<sequence>MARAAYAVAVKIGVLEWVARRRVLVLAASLVVVAVFEVLHEVTEIGDVWFLVLAAHAFLMIGLIVYSGTATRLYHPPLLVARPDVPAFDVPASPGPVLAAAGFTIAGAKMGIGTGRDVVAGVDVAFGAPLLALWLVLIVALWVAALGRNGVRLRPDGIVDRQIFGSLFVPWEALSTPHAAYAADPYRISLFLAHPERTRRRGLRAGKRTMLPATGVDAELLARAIHEYANRPDLRDAIGSPDELNRFLAVTPVRGARAAS</sequence>
<dbReference type="STRING" id="512565.AMIS_36010"/>
<dbReference type="PATRIC" id="fig|512565.3.peg.3595"/>
<dbReference type="HOGENOM" id="CLU_1068050_0_0_11"/>
<dbReference type="Proteomes" id="UP000007882">
    <property type="component" value="Chromosome"/>
</dbReference>
<accession>I0H734</accession>
<keyword evidence="1" id="KW-0472">Membrane</keyword>
<proteinExistence type="predicted"/>
<evidence type="ECO:0000256" key="1">
    <source>
        <dbReference type="SAM" id="Phobius"/>
    </source>
</evidence>
<keyword evidence="3" id="KW-1185">Reference proteome</keyword>
<keyword evidence="1" id="KW-0812">Transmembrane</keyword>
<organism evidence="2 3">
    <name type="scientific">Actinoplanes missouriensis (strain ATCC 14538 / DSM 43046 / CBS 188.64 / JCM 3121 / NBRC 102363 / NCIMB 12654 / NRRL B-3342 / UNCC 431)</name>
    <dbReference type="NCBI Taxonomy" id="512565"/>
    <lineage>
        <taxon>Bacteria</taxon>
        <taxon>Bacillati</taxon>
        <taxon>Actinomycetota</taxon>
        <taxon>Actinomycetes</taxon>
        <taxon>Micromonosporales</taxon>
        <taxon>Micromonosporaceae</taxon>
        <taxon>Actinoplanes</taxon>
    </lineage>
</organism>
<evidence type="ECO:0000313" key="2">
    <source>
        <dbReference type="EMBL" id="BAL88821.1"/>
    </source>
</evidence>